<gene>
    <name evidence="1" type="ORF">BKM03_23350</name>
</gene>
<evidence type="ECO:0000313" key="1">
    <source>
        <dbReference type="EMBL" id="AVB21805.1"/>
    </source>
</evidence>
<dbReference type="EMBL" id="CP026562">
    <property type="protein sequence ID" value="AVB21805.1"/>
    <property type="molecule type" value="Genomic_DNA"/>
</dbReference>
<organism evidence="1 2">
    <name type="scientific">Pseudomonas avellanae</name>
    <dbReference type="NCBI Taxonomy" id="46257"/>
    <lineage>
        <taxon>Bacteria</taxon>
        <taxon>Pseudomonadati</taxon>
        <taxon>Pseudomonadota</taxon>
        <taxon>Gammaproteobacteria</taxon>
        <taxon>Pseudomonadales</taxon>
        <taxon>Pseudomonadaceae</taxon>
        <taxon>Pseudomonas</taxon>
    </lineage>
</organism>
<dbReference type="Proteomes" id="UP000236903">
    <property type="component" value="Chromosome"/>
</dbReference>
<dbReference type="AlphaFoldDB" id="A0AAD0E3C3"/>
<accession>A0AAD0E3C3</accession>
<sequence length="63" mass="7050">MYDCSEVSVGYVYDRTFINKIFTNGDKATAMKFKKVLYPGGLAFFAGGLEEDRAEVAAFRLRA</sequence>
<proteinExistence type="predicted"/>
<protein>
    <submittedName>
        <fullName evidence="1">Uncharacterized protein</fullName>
    </submittedName>
</protein>
<reference evidence="1 2" key="1">
    <citation type="submission" date="2018-02" db="EMBL/GenBank/DDBJ databases">
        <title>Comparative genomics of Pseudomonas syringae.</title>
        <authorList>
            <person name="Hulin M.T."/>
        </authorList>
    </citation>
    <scope>NUCLEOTIDE SEQUENCE [LARGE SCALE GENOMIC DNA]</scope>
    <source>
        <strain evidence="1 2">R2leaf</strain>
    </source>
</reference>
<evidence type="ECO:0000313" key="2">
    <source>
        <dbReference type="Proteomes" id="UP000236903"/>
    </source>
</evidence>
<name>A0AAD0E3C3_9PSED</name>
<dbReference type="KEGG" id="pavl:BKM03_23350"/>